<dbReference type="SUPFAM" id="SSF140453">
    <property type="entry name" value="EsxAB dimer-like"/>
    <property type="match status" value="1"/>
</dbReference>
<reference evidence="1 2" key="1">
    <citation type="submission" date="2020-12" db="EMBL/GenBank/DDBJ databases">
        <title>Complete genome sequence of Mycobacterium heckeshornense JCM 15655T, closely related to a pathogenic non-tuberculous mycobacterial species Mycobacterium xenopi.</title>
        <authorList>
            <person name="Yoshida M."/>
            <person name="Fukano H."/>
            <person name="Asakura T."/>
            <person name="Suzuki M."/>
            <person name="Hoshino Y."/>
        </authorList>
    </citation>
    <scope>NUCLEOTIDE SEQUENCE [LARGE SCALE GENOMIC DNA]</scope>
    <source>
        <strain evidence="1 2">JCM 15655</strain>
    </source>
</reference>
<evidence type="ECO:0000313" key="2">
    <source>
        <dbReference type="Proteomes" id="UP000595446"/>
    </source>
</evidence>
<dbReference type="RefSeq" id="WP_048892000.1">
    <property type="nucleotide sequence ID" value="NZ_AP024237.1"/>
</dbReference>
<sequence>MASTNPDVLEVLPPGLQGASGIIAAHGARVVSAAGSLSGSAELSGAAAAAVHGAFEGFCAAFAQRLSSASTALLEAASMFTAMEDTNTQRLGSIAPAAHATVRRV</sequence>
<dbReference type="EMBL" id="AP024237">
    <property type="protein sequence ID" value="BCO33750.1"/>
    <property type="molecule type" value="Genomic_DNA"/>
</dbReference>
<proteinExistence type="predicted"/>
<dbReference type="AlphaFoldDB" id="A0A2G8B1G7"/>
<evidence type="ECO:0000313" key="1">
    <source>
        <dbReference type="EMBL" id="BCO33750.1"/>
    </source>
</evidence>
<dbReference type="InterPro" id="IPR036689">
    <property type="entry name" value="ESAT-6-like_sf"/>
</dbReference>
<organism evidence="1 2">
    <name type="scientific">Mycobacterium heckeshornense</name>
    <dbReference type="NCBI Taxonomy" id="110505"/>
    <lineage>
        <taxon>Bacteria</taxon>
        <taxon>Bacillati</taxon>
        <taxon>Actinomycetota</taxon>
        <taxon>Actinomycetes</taxon>
        <taxon>Mycobacteriales</taxon>
        <taxon>Mycobacteriaceae</taxon>
        <taxon>Mycobacterium</taxon>
    </lineage>
</organism>
<gene>
    <name evidence="1" type="ORF">MHEC_01830</name>
</gene>
<keyword evidence="2" id="KW-1185">Reference proteome</keyword>
<protein>
    <submittedName>
        <fullName evidence="1">Uncharacterized protein</fullName>
    </submittedName>
</protein>
<accession>A0A2G8B1G7</accession>
<dbReference type="Proteomes" id="UP000595446">
    <property type="component" value="Chromosome"/>
</dbReference>
<dbReference type="STRING" id="110505.ACT16_13500"/>
<name>A0A2G8B1G7_9MYCO</name>